<accession>A0AA87Z6R9</accession>
<comment type="caution">
    <text evidence="1">The sequence shown here is derived from an EMBL/GenBank/DDBJ whole genome shotgun (WGS) entry which is preliminary data.</text>
</comment>
<dbReference type="AlphaFoldDB" id="A0AA87Z6R9"/>
<organism evidence="1 2">
    <name type="scientific">Ficus carica</name>
    <name type="common">Common fig</name>
    <dbReference type="NCBI Taxonomy" id="3494"/>
    <lineage>
        <taxon>Eukaryota</taxon>
        <taxon>Viridiplantae</taxon>
        <taxon>Streptophyta</taxon>
        <taxon>Embryophyta</taxon>
        <taxon>Tracheophyta</taxon>
        <taxon>Spermatophyta</taxon>
        <taxon>Magnoliopsida</taxon>
        <taxon>eudicotyledons</taxon>
        <taxon>Gunneridae</taxon>
        <taxon>Pentapetalae</taxon>
        <taxon>rosids</taxon>
        <taxon>fabids</taxon>
        <taxon>Rosales</taxon>
        <taxon>Moraceae</taxon>
        <taxon>Ficeae</taxon>
        <taxon>Ficus</taxon>
    </lineage>
</organism>
<name>A0AA87Z6R9_FICCA</name>
<gene>
    <name evidence="1" type="ORF">TIFTF001_001454</name>
</gene>
<keyword evidence="2" id="KW-1185">Reference proteome</keyword>
<protein>
    <submittedName>
        <fullName evidence="1">Uncharacterized protein</fullName>
    </submittedName>
</protein>
<evidence type="ECO:0000313" key="2">
    <source>
        <dbReference type="Proteomes" id="UP001187192"/>
    </source>
</evidence>
<evidence type="ECO:0000313" key="1">
    <source>
        <dbReference type="EMBL" id="GMN26854.1"/>
    </source>
</evidence>
<reference evidence="1" key="1">
    <citation type="submission" date="2023-07" db="EMBL/GenBank/DDBJ databases">
        <title>draft genome sequence of fig (Ficus carica).</title>
        <authorList>
            <person name="Takahashi T."/>
            <person name="Nishimura K."/>
        </authorList>
    </citation>
    <scope>NUCLEOTIDE SEQUENCE</scope>
</reference>
<dbReference type="EMBL" id="BTGU01000001">
    <property type="protein sequence ID" value="GMN26854.1"/>
    <property type="molecule type" value="Genomic_DNA"/>
</dbReference>
<proteinExistence type="predicted"/>
<dbReference type="Proteomes" id="UP001187192">
    <property type="component" value="Unassembled WGS sequence"/>
</dbReference>
<sequence length="113" mass="12580">MEAEYDAIYLMLEQFYAISDRLKQCNGQWAEARGPVFRAPTPENIRAFLQVDSELIKLYKELLRMAIQPRESRDEDGVGGTRIASGEGFAGARRDHVLSLASSASDLAFSPPT</sequence>